<keyword evidence="2" id="KW-1185">Reference proteome</keyword>
<sequence length="280" mass="31288">MPTLTTLPPELLLEISTHLTTWPSFNTLRLLSRKTHTLLSTPYTTQTRFPLTNPELVLLDNLRLLHTPRFRTSRLHPYLETIFHTAHETALAAQHWLAPPKWHDISAFFHDAGKLHTQRLDVRTWAYARNLLFHLSLITQISPPPPILSQVLQLSASRIAADLFTACNSGAMVLYPPPSLARYMLSRNWGRLLCAFRDCLGEDYGEVSRRALGMGIVRGVVPFVAGLVERLDRMDGEGEVAEEVVEGLREELVLGTEALVLLGRCLEVGGGMVVGKGADR</sequence>
<accession>A0A3N4IKH0</accession>
<reference evidence="1 2" key="1">
    <citation type="journal article" date="2018" name="Nat. Ecol. Evol.">
        <title>Pezizomycetes genomes reveal the molecular basis of ectomycorrhizal truffle lifestyle.</title>
        <authorList>
            <person name="Murat C."/>
            <person name="Payen T."/>
            <person name="Noel B."/>
            <person name="Kuo A."/>
            <person name="Morin E."/>
            <person name="Chen J."/>
            <person name="Kohler A."/>
            <person name="Krizsan K."/>
            <person name="Balestrini R."/>
            <person name="Da Silva C."/>
            <person name="Montanini B."/>
            <person name="Hainaut M."/>
            <person name="Levati E."/>
            <person name="Barry K.W."/>
            <person name="Belfiori B."/>
            <person name="Cichocki N."/>
            <person name="Clum A."/>
            <person name="Dockter R.B."/>
            <person name="Fauchery L."/>
            <person name="Guy J."/>
            <person name="Iotti M."/>
            <person name="Le Tacon F."/>
            <person name="Lindquist E.A."/>
            <person name="Lipzen A."/>
            <person name="Malagnac F."/>
            <person name="Mello A."/>
            <person name="Molinier V."/>
            <person name="Miyauchi S."/>
            <person name="Poulain J."/>
            <person name="Riccioni C."/>
            <person name="Rubini A."/>
            <person name="Sitrit Y."/>
            <person name="Splivallo R."/>
            <person name="Traeger S."/>
            <person name="Wang M."/>
            <person name="Zifcakova L."/>
            <person name="Wipf D."/>
            <person name="Zambonelli A."/>
            <person name="Paolocci F."/>
            <person name="Nowrousian M."/>
            <person name="Ottonello S."/>
            <person name="Baldrian P."/>
            <person name="Spatafora J.W."/>
            <person name="Henrissat B."/>
            <person name="Nagy L.G."/>
            <person name="Aury J.M."/>
            <person name="Wincker P."/>
            <person name="Grigoriev I.V."/>
            <person name="Bonfante P."/>
            <person name="Martin F.M."/>
        </authorList>
    </citation>
    <scope>NUCLEOTIDE SEQUENCE [LARGE SCALE GENOMIC DNA]</scope>
    <source>
        <strain evidence="1 2">RN42</strain>
    </source>
</reference>
<dbReference type="EMBL" id="ML119649">
    <property type="protein sequence ID" value="RPA86643.1"/>
    <property type="molecule type" value="Genomic_DNA"/>
</dbReference>
<dbReference type="Proteomes" id="UP000275078">
    <property type="component" value="Unassembled WGS sequence"/>
</dbReference>
<proteinExistence type="predicted"/>
<gene>
    <name evidence="1" type="ORF">BJ508DRAFT_347804</name>
</gene>
<protein>
    <recommendedName>
        <fullName evidence="3">F-box domain-containing protein</fullName>
    </recommendedName>
</protein>
<organism evidence="1 2">
    <name type="scientific">Ascobolus immersus RN42</name>
    <dbReference type="NCBI Taxonomy" id="1160509"/>
    <lineage>
        <taxon>Eukaryota</taxon>
        <taxon>Fungi</taxon>
        <taxon>Dikarya</taxon>
        <taxon>Ascomycota</taxon>
        <taxon>Pezizomycotina</taxon>
        <taxon>Pezizomycetes</taxon>
        <taxon>Pezizales</taxon>
        <taxon>Ascobolaceae</taxon>
        <taxon>Ascobolus</taxon>
    </lineage>
</organism>
<dbReference type="AlphaFoldDB" id="A0A3N4IKH0"/>
<evidence type="ECO:0000313" key="2">
    <source>
        <dbReference type="Proteomes" id="UP000275078"/>
    </source>
</evidence>
<evidence type="ECO:0000313" key="1">
    <source>
        <dbReference type="EMBL" id="RPA86643.1"/>
    </source>
</evidence>
<name>A0A3N4IKH0_ASCIM</name>
<evidence type="ECO:0008006" key="3">
    <source>
        <dbReference type="Google" id="ProtNLM"/>
    </source>
</evidence>